<accession>A0A6G1L723</accession>
<dbReference type="AlphaFoldDB" id="A0A6G1L723"/>
<protein>
    <recommendedName>
        <fullName evidence="3">F-box domain-containing protein</fullName>
    </recommendedName>
</protein>
<dbReference type="PANTHER" id="PTHR42085:SF2">
    <property type="entry name" value="F-BOX DOMAIN-CONTAINING PROTEIN"/>
    <property type="match status" value="1"/>
</dbReference>
<reference evidence="1" key="1">
    <citation type="journal article" date="2020" name="Stud. Mycol.">
        <title>101 Dothideomycetes genomes: a test case for predicting lifestyles and emergence of pathogens.</title>
        <authorList>
            <person name="Haridas S."/>
            <person name="Albert R."/>
            <person name="Binder M."/>
            <person name="Bloem J."/>
            <person name="Labutti K."/>
            <person name="Salamov A."/>
            <person name="Andreopoulos B."/>
            <person name="Baker S."/>
            <person name="Barry K."/>
            <person name="Bills G."/>
            <person name="Bluhm B."/>
            <person name="Cannon C."/>
            <person name="Castanera R."/>
            <person name="Culley D."/>
            <person name="Daum C."/>
            <person name="Ezra D."/>
            <person name="Gonzalez J."/>
            <person name="Henrissat B."/>
            <person name="Kuo A."/>
            <person name="Liang C."/>
            <person name="Lipzen A."/>
            <person name="Lutzoni F."/>
            <person name="Magnuson J."/>
            <person name="Mondo S."/>
            <person name="Nolan M."/>
            <person name="Ohm R."/>
            <person name="Pangilinan J."/>
            <person name="Park H.-J."/>
            <person name="Ramirez L."/>
            <person name="Alfaro M."/>
            <person name="Sun H."/>
            <person name="Tritt A."/>
            <person name="Yoshinaga Y."/>
            <person name="Zwiers L.-H."/>
            <person name="Turgeon B."/>
            <person name="Goodwin S."/>
            <person name="Spatafora J."/>
            <person name="Crous P."/>
            <person name="Grigoriev I."/>
        </authorList>
    </citation>
    <scope>NUCLEOTIDE SEQUENCE</scope>
    <source>
        <strain evidence="1">CBS 116005</strain>
    </source>
</reference>
<gene>
    <name evidence="1" type="ORF">EJ03DRAFT_114152</name>
</gene>
<dbReference type="Proteomes" id="UP000799436">
    <property type="component" value="Unassembled WGS sequence"/>
</dbReference>
<dbReference type="InterPro" id="IPR038883">
    <property type="entry name" value="AN11006-like"/>
</dbReference>
<evidence type="ECO:0000313" key="2">
    <source>
        <dbReference type="Proteomes" id="UP000799436"/>
    </source>
</evidence>
<proteinExistence type="predicted"/>
<evidence type="ECO:0000313" key="1">
    <source>
        <dbReference type="EMBL" id="KAF2768733.1"/>
    </source>
</evidence>
<organism evidence="1 2">
    <name type="scientific">Teratosphaeria nubilosa</name>
    <dbReference type="NCBI Taxonomy" id="161662"/>
    <lineage>
        <taxon>Eukaryota</taxon>
        <taxon>Fungi</taxon>
        <taxon>Dikarya</taxon>
        <taxon>Ascomycota</taxon>
        <taxon>Pezizomycotina</taxon>
        <taxon>Dothideomycetes</taxon>
        <taxon>Dothideomycetidae</taxon>
        <taxon>Mycosphaerellales</taxon>
        <taxon>Teratosphaeriaceae</taxon>
        <taxon>Teratosphaeria</taxon>
    </lineage>
</organism>
<dbReference type="PANTHER" id="PTHR42085">
    <property type="entry name" value="F-BOX DOMAIN-CONTAINING PROTEIN"/>
    <property type="match status" value="1"/>
</dbReference>
<keyword evidence="2" id="KW-1185">Reference proteome</keyword>
<name>A0A6G1L723_9PEZI</name>
<dbReference type="EMBL" id="ML995841">
    <property type="protein sequence ID" value="KAF2768733.1"/>
    <property type="molecule type" value="Genomic_DNA"/>
</dbReference>
<evidence type="ECO:0008006" key="3">
    <source>
        <dbReference type="Google" id="ProtNLM"/>
    </source>
</evidence>
<sequence>MPGDSSTCQFLQLPPELRNNIYEHLLVYKYGNKLSQRIIAIHCMPPLLRTCRQIKAEASAIYYSQNDFNAIISSLCPRRDSGVWSWFERTGAENCALIRHLKVRWFDLHASRQFTCEWARATLDDELSGNWTERNAFFEEKMKLLAAGDFKALLEKGVQVAALEFASDDWCYKDRLYKYAQAWARAMEREKANMMK</sequence>
<dbReference type="OrthoDB" id="62952at2759"/>